<evidence type="ECO:0000256" key="1">
    <source>
        <dbReference type="SAM" id="Phobius"/>
    </source>
</evidence>
<dbReference type="AlphaFoldDB" id="A0A382BX81"/>
<keyword evidence="1" id="KW-0812">Transmembrane</keyword>
<dbReference type="CDD" id="cd00229">
    <property type="entry name" value="SGNH_hydrolase"/>
    <property type="match status" value="1"/>
</dbReference>
<feature type="domain" description="SGNH hydrolase-type esterase" evidence="2">
    <location>
        <begin position="106"/>
        <end position="316"/>
    </location>
</feature>
<dbReference type="Gene3D" id="3.40.50.1110">
    <property type="entry name" value="SGNH hydrolase"/>
    <property type="match status" value="1"/>
</dbReference>
<protein>
    <recommendedName>
        <fullName evidence="2">SGNH hydrolase-type esterase domain-containing protein</fullName>
    </recommendedName>
</protein>
<evidence type="ECO:0000313" key="3">
    <source>
        <dbReference type="EMBL" id="SVB18132.1"/>
    </source>
</evidence>
<dbReference type="Pfam" id="PF13472">
    <property type="entry name" value="Lipase_GDSL_2"/>
    <property type="match status" value="1"/>
</dbReference>
<dbReference type="SUPFAM" id="SSF52266">
    <property type="entry name" value="SGNH hydrolase"/>
    <property type="match status" value="1"/>
</dbReference>
<keyword evidence="1" id="KW-0472">Membrane</keyword>
<reference evidence="3" key="1">
    <citation type="submission" date="2018-05" db="EMBL/GenBank/DDBJ databases">
        <authorList>
            <person name="Lanie J.A."/>
            <person name="Ng W.-L."/>
            <person name="Kazmierczak K.M."/>
            <person name="Andrzejewski T.M."/>
            <person name="Davidsen T.M."/>
            <person name="Wayne K.J."/>
            <person name="Tettelin H."/>
            <person name="Glass J.I."/>
            <person name="Rusch D."/>
            <person name="Podicherti R."/>
            <person name="Tsui H.-C.T."/>
            <person name="Winkler M.E."/>
        </authorList>
    </citation>
    <scope>NUCLEOTIDE SEQUENCE</scope>
</reference>
<keyword evidence="1" id="KW-1133">Transmembrane helix</keyword>
<dbReference type="InterPro" id="IPR036514">
    <property type="entry name" value="SGNH_hydro_sf"/>
</dbReference>
<sequence>MKNEKKSSSSINNNIFSSLLLLVSISIAILIGEGFLRLKNLDMKNYDIEMWKYSKQLKRPSENIILGHEHIKNSKAKLQSVEIKINNYGLRDSEINQLTKLNRIIFLGSSITLGWGVEEEKTLTSRLESMLNKEKIKYEVINGSIGNYNTVRYVELFTNNLSSLKPDSIVVQYFVNDAEILPQGGGNWLLRNSQLAVTLMIAFNRILHPGDENSLLRHYQKIYEQDSEGYEEMKKSLEKISQYAHRNKIKIFLVMTPDVHNLIDYPFGFIHEKMKNLSSDLDIEFLDLLPYFEGIPQEEIWAMPGDPHPNSIGHEIMAKAIFENLNF</sequence>
<name>A0A382BX81_9ZZZZ</name>
<proteinExistence type="predicted"/>
<dbReference type="InterPro" id="IPR013830">
    <property type="entry name" value="SGNH_hydro"/>
</dbReference>
<evidence type="ECO:0000259" key="2">
    <source>
        <dbReference type="Pfam" id="PF13472"/>
    </source>
</evidence>
<organism evidence="3">
    <name type="scientific">marine metagenome</name>
    <dbReference type="NCBI Taxonomy" id="408172"/>
    <lineage>
        <taxon>unclassified sequences</taxon>
        <taxon>metagenomes</taxon>
        <taxon>ecological metagenomes</taxon>
    </lineage>
</organism>
<accession>A0A382BX81</accession>
<gene>
    <name evidence="3" type="ORF">METZ01_LOCUS170986</name>
</gene>
<feature type="transmembrane region" description="Helical" evidence="1">
    <location>
        <begin position="15"/>
        <end position="36"/>
    </location>
</feature>
<dbReference type="EMBL" id="UINC01031688">
    <property type="protein sequence ID" value="SVB18132.1"/>
    <property type="molecule type" value="Genomic_DNA"/>
</dbReference>